<dbReference type="Proteomes" id="UP001153050">
    <property type="component" value="Unassembled WGS sequence"/>
</dbReference>
<keyword evidence="2" id="KW-1185">Reference proteome</keyword>
<sequence length="59" mass="7295">MSELLKRGAMQSRAKQMEGEWPVQFKRIPRRVRRTLSQWLMLGRRSYRQRRIDSYLRPC</sequence>
<dbReference type="EMBL" id="CAKXZT010000090">
    <property type="protein sequence ID" value="CAH2397628.1"/>
    <property type="molecule type" value="Genomic_DNA"/>
</dbReference>
<proteinExistence type="predicted"/>
<accession>A0ABN8JJZ6</accession>
<evidence type="ECO:0000313" key="1">
    <source>
        <dbReference type="EMBL" id="CAH2397628.1"/>
    </source>
</evidence>
<protein>
    <submittedName>
        <fullName evidence="1">Uncharacterized protein</fullName>
    </submittedName>
</protein>
<gene>
    <name evidence="1" type="ORF">MES5069_180011</name>
</gene>
<name>A0ABN8JJZ6_9HYPH</name>
<evidence type="ECO:0000313" key="2">
    <source>
        <dbReference type="Proteomes" id="UP001153050"/>
    </source>
</evidence>
<comment type="caution">
    <text evidence="1">The sequence shown here is derived from an EMBL/GenBank/DDBJ whole genome shotgun (WGS) entry which is preliminary data.</text>
</comment>
<organism evidence="1 2">
    <name type="scientific">Mesorhizobium escarrei</name>
    <dbReference type="NCBI Taxonomy" id="666018"/>
    <lineage>
        <taxon>Bacteria</taxon>
        <taxon>Pseudomonadati</taxon>
        <taxon>Pseudomonadota</taxon>
        <taxon>Alphaproteobacteria</taxon>
        <taxon>Hyphomicrobiales</taxon>
        <taxon>Phyllobacteriaceae</taxon>
        <taxon>Mesorhizobium</taxon>
    </lineage>
</organism>
<reference evidence="1 2" key="1">
    <citation type="submission" date="2022-03" db="EMBL/GenBank/DDBJ databases">
        <authorList>
            <person name="Brunel B."/>
        </authorList>
    </citation>
    <scope>NUCLEOTIDE SEQUENCE [LARGE SCALE GENOMIC DNA]</scope>
    <source>
        <strain evidence="1">STM5069sample</strain>
    </source>
</reference>